<feature type="transmembrane region" description="Helical" evidence="1">
    <location>
        <begin position="150"/>
        <end position="171"/>
    </location>
</feature>
<feature type="transmembrane region" description="Helical" evidence="1">
    <location>
        <begin position="121"/>
        <end position="138"/>
    </location>
</feature>
<evidence type="ECO:0000313" key="2">
    <source>
        <dbReference type="EMBL" id="MBW4545571.1"/>
    </source>
</evidence>
<gene>
    <name evidence="2" type="ORF">KME25_14155</name>
</gene>
<comment type="caution">
    <text evidence="2">The sequence shown here is derived from an EMBL/GenBank/DDBJ whole genome shotgun (WGS) entry which is preliminary data.</text>
</comment>
<keyword evidence="1" id="KW-0472">Membrane</keyword>
<sequence length="232" mass="26087">MKFKPRAVQTVGTSLLLVLVLLEVLLTLVYLAGVFFTGKAYPLFDMDGLMTIPSLLQAFQLLLVGLIALSLLIIQPPSSPRLSRLFLLTVAVLFIYGAIDEVFKIHLQLHRLFHTPTNRDWLPFYFGIGVTTIVMFYRDFIAIWRFHQKAIAFIALGMGIFILGGFGAELLKHELVQTVVSQISRQDELIPVLVEKLRVAVEEFSELLGESITLYGIFLYVAKRLSLTSSPT</sequence>
<dbReference type="AlphaFoldDB" id="A0A951PL20"/>
<proteinExistence type="predicted"/>
<feature type="transmembrane region" description="Helical" evidence="1">
    <location>
        <begin position="55"/>
        <end position="74"/>
    </location>
</feature>
<feature type="transmembrane region" description="Helical" evidence="1">
    <location>
        <begin position="12"/>
        <end position="35"/>
    </location>
</feature>
<evidence type="ECO:0000313" key="3">
    <source>
        <dbReference type="Proteomes" id="UP000753908"/>
    </source>
</evidence>
<reference evidence="2" key="1">
    <citation type="submission" date="2021-05" db="EMBL/GenBank/DDBJ databases">
        <authorList>
            <person name="Pietrasiak N."/>
            <person name="Ward R."/>
            <person name="Stajich J.E."/>
            <person name="Kurbessoian T."/>
        </authorList>
    </citation>
    <scope>NUCLEOTIDE SEQUENCE</scope>
    <source>
        <strain evidence="2">CPER-KK1</strain>
    </source>
</reference>
<name>A0A951PL20_9CYAN</name>
<feature type="transmembrane region" description="Helical" evidence="1">
    <location>
        <begin position="86"/>
        <end position="109"/>
    </location>
</feature>
<organism evidence="2 3">
    <name type="scientific">Symplocastrum torsivum CPER-KK1</name>
    <dbReference type="NCBI Taxonomy" id="450513"/>
    <lineage>
        <taxon>Bacteria</taxon>
        <taxon>Bacillati</taxon>
        <taxon>Cyanobacteriota</taxon>
        <taxon>Cyanophyceae</taxon>
        <taxon>Oscillatoriophycideae</taxon>
        <taxon>Oscillatoriales</taxon>
        <taxon>Microcoleaceae</taxon>
        <taxon>Symplocastrum</taxon>
    </lineage>
</organism>
<keyword evidence="1" id="KW-0812">Transmembrane</keyword>
<evidence type="ECO:0000256" key="1">
    <source>
        <dbReference type="SAM" id="Phobius"/>
    </source>
</evidence>
<reference evidence="2" key="2">
    <citation type="journal article" date="2022" name="Microbiol. Resour. Announc.">
        <title>Metagenome Sequencing to Explore Phylogenomics of Terrestrial Cyanobacteria.</title>
        <authorList>
            <person name="Ward R.D."/>
            <person name="Stajich J.E."/>
            <person name="Johansen J.R."/>
            <person name="Huntemann M."/>
            <person name="Clum A."/>
            <person name="Foster B."/>
            <person name="Foster B."/>
            <person name="Roux S."/>
            <person name="Palaniappan K."/>
            <person name="Varghese N."/>
            <person name="Mukherjee S."/>
            <person name="Reddy T.B.K."/>
            <person name="Daum C."/>
            <person name="Copeland A."/>
            <person name="Chen I.A."/>
            <person name="Ivanova N.N."/>
            <person name="Kyrpides N.C."/>
            <person name="Shapiro N."/>
            <person name="Eloe-Fadrosh E.A."/>
            <person name="Pietrasiak N."/>
        </authorList>
    </citation>
    <scope>NUCLEOTIDE SEQUENCE</scope>
    <source>
        <strain evidence="2">CPER-KK1</strain>
    </source>
</reference>
<dbReference type="Proteomes" id="UP000753908">
    <property type="component" value="Unassembled WGS sequence"/>
</dbReference>
<protein>
    <submittedName>
        <fullName evidence="2">Uncharacterized protein</fullName>
    </submittedName>
</protein>
<keyword evidence="1" id="KW-1133">Transmembrane helix</keyword>
<dbReference type="EMBL" id="JAHHIF010000016">
    <property type="protein sequence ID" value="MBW4545571.1"/>
    <property type="molecule type" value="Genomic_DNA"/>
</dbReference>
<accession>A0A951PL20</accession>